<protein>
    <submittedName>
        <fullName evidence="9">Nicalin-like protein</fullName>
    </submittedName>
</protein>
<comment type="subcellular location">
    <subcellularLocation>
        <location evidence="1">Endoplasmic reticulum membrane</location>
        <topology evidence="1">Single-pass membrane protein</topology>
    </subcellularLocation>
</comment>
<organism evidence="9 10">
    <name type="scientific">Sarcoptes scabiei</name>
    <name type="common">Itch mite</name>
    <name type="synonym">Acarus scabiei</name>
    <dbReference type="NCBI Taxonomy" id="52283"/>
    <lineage>
        <taxon>Eukaryota</taxon>
        <taxon>Metazoa</taxon>
        <taxon>Ecdysozoa</taxon>
        <taxon>Arthropoda</taxon>
        <taxon>Chelicerata</taxon>
        <taxon>Arachnida</taxon>
        <taxon>Acari</taxon>
        <taxon>Acariformes</taxon>
        <taxon>Sarcoptiformes</taxon>
        <taxon>Astigmata</taxon>
        <taxon>Psoroptidia</taxon>
        <taxon>Sarcoptoidea</taxon>
        <taxon>Sarcoptidae</taxon>
        <taxon>Sarcoptinae</taxon>
        <taxon>Sarcoptes</taxon>
    </lineage>
</organism>
<dbReference type="EMBL" id="JXLN01012231">
    <property type="protein sequence ID" value="KPM08214.1"/>
    <property type="molecule type" value="Genomic_DNA"/>
</dbReference>
<evidence type="ECO:0000256" key="5">
    <source>
        <dbReference type="ARBA" id="ARBA00022824"/>
    </source>
</evidence>
<dbReference type="CDD" id="cd03882">
    <property type="entry name" value="M28_nicalin_like"/>
    <property type="match status" value="1"/>
</dbReference>
<keyword evidence="3" id="KW-0812">Transmembrane</keyword>
<sequence length="608" mass="69385">MLSITETLNDYLSSIFLFLIVPIFFLIALSQPALVDAITSSASSSTSKIAGQNNPHVVYRIHQLDLPYGQFGSKSSSFNLEALTVDRLTDFFVRKCIILKWDELFTERNFNIFVEKILQNSLVSGVLIIFDNIRRDLTLEEMKYWQKIENKLLNNGTLLPIYFIKENDEINKLYEELRIVDKFGTGKSTLEIPPKSFSNYLEQNIFADSYQLVVNGPQVTAINDPMITNFQAKLVGTGVENHIPTYVIVSHYDSYSIVPSLSYGIDSNASGLIIFFELMRIFSKLYSDTKTRPKANLVFLLTGGGNLNYFGTKKWLIQNLDPSASSSSISLFENLKFAICLESLADSMNGNGLFMYVSKPPKPGTAASNFLNNMQEIAASHYPAVNTSLIHKKINLAEDHLFWEHERFSLKRIQAFTLTSLSSSKLIKRRTILVSNQENHSKRIETNLHIIGEALARELYGPLTENLFSNEFSISKPFISSLMKHLMKHSKAQNLLFTRQKDLNYYLAPLLKTMKTLMKKYSNEIQTQHYGTDPKNPEFIFYEPVETKLFIYKTKSSIFDVIITIFIAIYLILCFLFIRVSLLISIFIDSKNPLISRFFLKFASTSIV</sequence>
<dbReference type="AlphaFoldDB" id="A0A132AB61"/>
<dbReference type="Gene3D" id="3.40.630.10">
    <property type="entry name" value="Zn peptidases"/>
    <property type="match status" value="1"/>
</dbReference>
<dbReference type="GO" id="GO:0009966">
    <property type="term" value="P:regulation of signal transduction"/>
    <property type="evidence" value="ECO:0007669"/>
    <property type="project" value="InterPro"/>
</dbReference>
<comment type="similarity">
    <text evidence="2">Belongs to the nicastrin family.</text>
</comment>
<keyword evidence="7" id="KW-0472">Membrane</keyword>
<evidence type="ECO:0000256" key="7">
    <source>
        <dbReference type="ARBA" id="ARBA00023136"/>
    </source>
</evidence>
<dbReference type="OrthoDB" id="5913609at2759"/>
<evidence type="ECO:0000256" key="6">
    <source>
        <dbReference type="ARBA" id="ARBA00022989"/>
    </source>
</evidence>
<keyword evidence="5" id="KW-0256">Endoplasmic reticulum</keyword>
<reference evidence="9 10" key="1">
    <citation type="journal article" date="2015" name="Parasit. Vectors">
        <title>Draft genome of the scabies mite.</title>
        <authorList>
            <person name="Rider S.D.Jr."/>
            <person name="Morgan M.S."/>
            <person name="Arlian L.G."/>
        </authorList>
    </citation>
    <scope>NUCLEOTIDE SEQUENCE [LARGE SCALE GENOMIC DNA]</scope>
    <source>
        <strain evidence="9">Arlian Lab</strain>
    </source>
</reference>
<dbReference type="InterPro" id="IPR016574">
    <property type="entry name" value="Nicalin"/>
</dbReference>
<proteinExistence type="inferred from homology"/>
<dbReference type="Proteomes" id="UP000616769">
    <property type="component" value="Unassembled WGS sequence"/>
</dbReference>
<comment type="caution">
    <text evidence="9">The sequence shown here is derived from an EMBL/GenBank/DDBJ whole genome shotgun (WGS) entry which is preliminary data.</text>
</comment>
<gene>
    <name evidence="9" type="ORF">QR98_0067280</name>
</gene>
<dbReference type="Pfam" id="PF05450">
    <property type="entry name" value="Nicastrin"/>
    <property type="match status" value="1"/>
</dbReference>
<evidence type="ECO:0000256" key="4">
    <source>
        <dbReference type="ARBA" id="ARBA00022729"/>
    </source>
</evidence>
<evidence type="ECO:0000256" key="1">
    <source>
        <dbReference type="ARBA" id="ARBA00004389"/>
    </source>
</evidence>
<evidence type="ECO:0000256" key="2">
    <source>
        <dbReference type="ARBA" id="ARBA00007717"/>
    </source>
</evidence>
<dbReference type="GO" id="GO:0005789">
    <property type="term" value="C:endoplasmic reticulum membrane"/>
    <property type="evidence" value="ECO:0007669"/>
    <property type="project" value="UniProtKB-SubCell"/>
</dbReference>
<evidence type="ECO:0000256" key="3">
    <source>
        <dbReference type="ARBA" id="ARBA00022692"/>
    </source>
</evidence>
<name>A0A132AB61_SARSC</name>
<keyword evidence="4" id="KW-0732">Signal</keyword>
<evidence type="ECO:0000313" key="10">
    <source>
        <dbReference type="Proteomes" id="UP000616769"/>
    </source>
</evidence>
<evidence type="ECO:0000313" key="9">
    <source>
        <dbReference type="EMBL" id="KPM08214.1"/>
    </source>
</evidence>
<accession>A0A132AB61</accession>
<keyword evidence="8" id="KW-0325">Glycoprotein</keyword>
<evidence type="ECO:0000256" key="8">
    <source>
        <dbReference type="ARBA" id="ARBA00023180"/>
    </source>
</evidence>
<dbReference type="SUPFAM" id="SSF53187">
    <property type="entry name" value="Zn-dependent exopeptidases"/>
    <property type="match status" value="1"/>
</dbReference>
<dbReference type="PANTHER" id="PTHR31826">
    <property type="entry name" value="NICALIN"/>
    <property type="match status" value="1"/>
</dbReference>
<keyword evidence="6" id="KW-1133">Transmembrane helix</keyword>
<dbReference type="VEuPathDB" id="VectorBase:SSCA008725"/>